<dbReference type="GO" id="GO:0022857">
    <property type="term" value="F:transmembrane transporter activity"/>
    <property type="evidence" value="ECO:0007669"/>
    <property type="project" value="InterPro"/>
</dbReference>
<keyword evidence="4 5" id="KW-0472">Membrane</keyword>
<evidence type="ECO:0000313" key="7">
    <source>
        <dbReference type="EMBL" id="KAG8469490.1"/>
    </source>
</evidence>
<feature type="transmembrane region" description="Helical" evidence="5">
    <location>
        <begin position="73"/>
        <end position="91"/>
    </location>
</feature>
<dbReference type="InterPro" id="IPR001958">
    <property type="entry name" value="Tet-R_TetA/multi-R_MdtG-like"/>
</dbReference>
<evidence type="ECO:0000256" key="2">
    <source>
        <dbReference type="ARBA" id="ARBA00022692"/>
    </source>
</evidence>
<dbReference type="GO" id="GO:0016020">
    <property type="term" value="C:membrane"/>
    <property type="evidence" value="ECO:0007669"/>
    <property type="project" value="UniProtKB-SubCell"/>
</dbReference>
<evidence type="ECO:0000313" key="8">
    <source>
        <dbReference type="Proteomes" id="UP000751190"/>
    </source>
</evidence>
<dbReference type="EMBL" id="JAGTXO010000002">
    <property type="protein sequence ID" value="KAG8469490.1"/>
    <property type="molecule type" value="Genomic_DNA"/>
</dbReference>
<dbReference type="SUPFAM" id="SSF103473">
    <property type="entry name" value="MFS general substrate transporter"/>
    <property type="match status" value="1"/>
</dbReference>
<dbReference type="Pfam" id="PF07690">
    <property type="entry name" value="MFS_1"/>
    <property type="match status" value="1"/>
</dbReference>
<feature type="transmembrane region" description="Helical" evidence="5">
    <location>
        <begin position="169"/>
        <end position="188"/>
    </location>
</feature>
<name>A0A8J6CGU2_DIALT</name>
<feature type="transmembrane region" description="Helical" evidence="5">
    <location>
        <begin position="194"/>
        <end position="217"/>
    </location>
</feature>
<dbReference type="InterPro" id="IPR036259">
    <property type="entry name" value="MFS_trans_sf"/>
</dbReference>
<evidence type="ECO:0000259" key="6">
    <source>
        <dbReference type="PROSITE" id="PS50850"/>
    </source>
</evidence>
<feature type="transmembrane region" description="Helical" evidence="5">
    <location>
        <begin position="404"/>
        <end position="425"/>
    </location>
</feature>
<dbReference type="PRINTS" id="PR01035">
    <property type="entry name" value="TCRTETA"/>
</dbReference>
<feature type="transmembrane region" description="Helical" evidence="5">
    <location>
        <begin position="38"/>
        <end position="61"/>
    </location>
</feature>
<dbReference type="InterPro" id="IPR011701">
    <property type="entry name" value="MFS"/>
</dbReference>
<dbReference type="PROSITE" id="PS50850">
    <property type="entry name" value="MFS"/>
    <property type="match status" value="1"/>
</dbReference>
<proteinExistence type="predicted"/>
<protein>
    <recommendedName>
        <fullName evidence="6">Major facilitator superfamily (MFS) profile domain-containing protein</fullName>
    </recommendedName>
</protein>
<feature type="transmembrane region" description="Helical" evidence="5">
    <location>
        <begin position="103"/>
        <end position="121"/>
    </location>
</feature>
<organism evidence="7 8">
    <name type="scientific">Diacronema lutheri</name>
    <name type="common">Unicellular marine alga</name>
    <name type="synonym">Monochrysis lutheri</name>
    <dbReference type="NCBI Taxonomy" id="2081491"/>
    <lineage>
        <taxon>Eukaryota</taxon>
        <taxon>Haptista</taxon>
        <taxon>Haptophyta</taxon>
        <taxon>Pavlovophyceae</taxon>
        <taxon>Pavlovales</taxon>
        <taxon>Pavlovaceae</taxon>
        <taxon>Diacronema</taxon>
    </lineage>
</organism>
<dbReference type="Proteomes" id="UP000751190">
    <property type="component" value="Unassembled WGS sequence"/>
</dbReference>
<feature type="domain" description="Major facilitator superfamily (MFS) profile" evidence="6">
    <location>
        <begin position="37"/>
        <end position="430"/>
    </location>
</feature>
<keyword evidence="8" id="KW-1185">Reference proteome</keyword>
<comment type="caution">
    <text evidence="7">The sequence shown here is derived from an EMBL/GenBank/DDBJ whole genome shotgun (WGS) entry which is preliminary data.</text>
</comment>
<dbReference type="PANTHER" id="PTHR24002">
    <property type="entry name" value="SOLUTE CARRIER FAMILY 22 MEMBER 18"/>
    <property type="match status" value="1"/>
</dbReference>
<dbReference type="OrthoDB" id="440553at2759"/>
<keyword evidence="2 5" id="KW-0812">Transmembrane</keyword>
<dbReference type="Gene3D" id="1.20.1250.20">
    <property type="entry name" value="MFS general substrate transporter like domains"/>
    <property type="match status" value="1"/>
</dbReference>
<reference evidence="7" key="1">
    <citation type="submission" date="2021-05" db="EMBL/GenBank/DDBJ databases">
        <title>The genome of the haptophyte Pavlova lutheri (Diacronema luteri, Pavlovales) - a model for lipid biosynthesis in eukaryotic algae.</title>
        <authorList>
            <person name="Hulatt C.J."/>
            <person name="Posewitz M.C."/>
        </authorList>
    </citation>
    <scope>NUCLEOTIDE SEQUENCE</scope>
    <source>
        <strain evidence="7">NIVA-4/92</strain>
    </source>
</reference>
<sequence length="444" mass="46083">MGMRLGESTGTRNGVDGKVNGAHGVADEARARTFQRGVLFGSLGVFTLVAGFASTMPFMQAHRDELGCGAPCIGSMTSASSLLRLVGAMVVGRLSDTLGRRSMLWLGLLGCVLSLGISYSVDSLRGMWLALVPSSLLNHNASVLKALFADYANDAGLADVDRASAMGKLGMAIGASFMVGPLLASALASSYSQALALAAGTSALSALFFAQLPPVSLPDTPPLVAAQRSSAVERVRRFFHLPVLHTGGARVILAIRLFAGLAFNIYQVLWAASLKERFHFGPNDYGLFMAIIGFSYALSQGVVAKQLISRAGDRTVLLALGCVLCLGLGRPLALWTLNVRVVYCAFVVMVMALGVLNTLISSACANLATGDELGGLFGTLDAVENCTGIVGPLIGGQLARLGQAVPLGVVVACYGANFAIIAAFYGRHVGNKGLAHASSAKKSQ</sequence>
<dbReference type="AlphaFoldDB" id="A0A8J6CGU2"/>
<dbReference type="OMA" id="EYHNDIE"/>
<evidence type="ECO:0000256" key="3">
    <source>
        <dbReference type="ARBA" id="ARBA00022989"/>
    </source>
</evidence>
<evidence type="ECO:0000256" key="4">
    <source>
        <dbReference type="ARBA" id="ARBA00023136"/>
    </source>
</evidence>
<dbReference type="InterPro" id="IPR020846">
    <property type="entry name" value="MFS_dom"/>
</dbReference>
<comment type="subcellular location">
    <subcellularLocation>
        <location evidence="1">Membrane</location>
        <topology evidence="1">Multi-pass membrane protein</topology>
    </subcellularLocation>
</comment>
<evidence type="ECO:0000256" key="1">
    <source>
        <dbReference type="ARBA" id="ARBA00004141"/>
    </source>
</evidence>
<accession>A0A8J6CGU2</accession>
<feature type="transmembrane region" description="Helical" evidence="5">
    <location>
        <begin position="340"/>
        <end position="360"/>
    </location>
</feature>
<dbReference type="GO" id="GO:0005635">
    <property type="term" value="C:nuclear envelope"/>
    <property type="evidence" value="ECO:0007669"/>
    <property type="project" value="TreeGrafter"/>
</dbReference>
<feature type="transmembrane region" description="Helical" evidence="5">
    <location>
        <begin position="238"/>
        <end position="265"/>
    </location>
</feature>
<evidence type="ECO:0000256" key="5">
    <source>
        <dbReference type="SAM" id="Phobius"/>
    </source>
</evidence>
<gene>
    <name evidence="7" type="ORF">KFE25_005945</name>
</gene>
<feature type="transmembrane region" description="Helical" evidence="5">
    <location>
        <begin position="316"/>
        <end position="334"/>
    </location>
</feature>
<dbReference type="PANTHER" id="PTHR24002:SF3">
    <property type="entry name" value="SOLUTE CARRIER FAMILY 22 MEMBER 18"/>
    <property type="match status" value="1"/>
</dbReference>
<keyword evidence="3 5" id="KW-1133">Transmembrane helix</keyword>
<feature type="transmembrane region" description="Helical" evidence="5">
    <location>
        <begin position="285"/>
        <end position="304"/>
    </location>
</feature>